<name>A0A8K0CW88_IGNLU</name>
<protein>
    <submittedName>
        <fullName evidence="2">Uncharacterized protein</fullName>
    </submittedName>
</protein>
<evidence type="ECO:0000256" key="1">
    <source>
        <dbReference type="SAM" id="Phobius"/>
    </source>
</evidence>
<keyword evidence="1" id="KW-0812">Transmembrane</keyword>
<gene>
    <name evidence="2" type="ORF">ILUMI_13447</name>
</gene>
<evidence type="ECO:0000313" key="2">
    <source>
        <dbReference type="EMBL" id="KAF2892731.1"/>
    </source>
</evidence>
<keyword evidence="3" id="KW-1185">Reference proteome</keyword>
<dbReference type="Proteomes" id="UP000801492">
    <property type="component" value="Unassembled WGS sequence"/>
</dbReference>
<accession>A0A8K0CW88</accession>
<dbReference type="EMBL" id="VTPC01008545">
    <property type="protein sequence ID" value="KAF2892731.1"/>
    <property type="molecule type" value="Genomic_DNA"/>
</dbReference>
<keyword evidence="1" id="KW-1133">Transmembrane helix</keyword>
<reference evidence="2" key="1">
    <citation type="submission" date="2019-08" db="EMBL/GenBank/DDBJ databases">
        <title>The genome of the North American firefly Photinus pyralis.</title>
        <authorList>
            <consortium name="Photinus pyralis genome working group"/>
            <person name="Fallon T.R."/>
            <person name="Sander Lower S.E."/>
            <person name="Weng J.-K."/>
        </authorList>
    </citation>
    <scope>NUCLEOTIDE SEQUENCE</scope>
    <source>
        <strain evidence="2">TRF0915ILg1</strain>
        <tissue evidence="2">Whole body</tissue>
    </source>
</reference>
<sequence length="185" mass="20690">MLEQMEKGVITLPIDTRERNLEPAGFGNNNSLLILSEINDVFTAEVDPNYEQFLADVWVGIILTLIVLSCVCCMCSCLLYHKFQQWKRTILQERPSNAANVENGNPECESLPSYTIASGLPSYQEALEQLRKVKELTNNVNNSKGGDNAGDVWVPHTPPTPMSRLSVSELFQFYKNPVVEPSPKS</sequence>
<evidence type="ECO:0000313" key="3">
    <source>
        <dbReference type="Proteomes" id="UP000801492"/>
    </source>
</evidence>
<keyword evidence="1" id="KW-0472">Membrane</keyword>
<feature type="transmembrane region" description="Helical" evidence="1">
    <location>
        <begin position="57"/>
        <end position="80"/>
    </location>
</feature>
<dbReference type="Pfam" id="PF15957">
    <property type="entry name" value="Comm"/>
    <property type="match status" value="1"/>
</dbReference>
<organism evidence="2 3">
    <name type="scientific">Ignelater luminosus</name>
    <name type="common">Cucubano</name>
    <name type="synonym">Pyrophorus luminosus</name>
    <dbReference type="NCBI Taxonomy" id="2038154"/>
    <lineage>
        <taxon>Eukaryota</taxon>
        <taxon>Metazoa</taxon>
        <taxon>Ecdysozoa</taxon>
        <taxon>Arthropoda</taxon>
        <taxon>Hexapoda</taxon>
        <taxon>Insecta</taxon>
        <taxon>Pterygota</taxon>
        <taxon>Neoptera</taxon>
        <taxon>Endopterygota</taxon>
        <taxon>Coleoptera</taxon>
        <taxon>Polyphaga</taxon>
        <taxon>Elateriformia</taxon>
        <taxon>Elateroidea</taxon>
        <taxon>Elateridae</taxon>
        <taxon>Agrypninae</taxon>
        <taxon>Pyrophorini</taxon>
        <taxon>Ignelater</taxon>
    </lineage>
</organism>
<dbReference type="InterPro" id="IPR031878">
    <property type="entry name" value="Commissureless"/>
</dbReference>
<dbReference type="AlphaFoldDB" id="A0A8K0CW88"/>
<comment type="caution">
    <text evidence="2">The sequence shown here is derived from an EMBL/GenBank/DDBJ whole genome shotgun (WGS) entry which is preliminary data.</text>
</comment>
<dbReference type="GO" id="GO:0007411">
    <property type="term" value="P:axon guidance"/>
    <property type="evidence" value="ECO:0007669"/>
    <property type="project" value="InterPro"/>
</dbReference>
<dbReference type="OrthoDB" id="6627098at2759"/>
<proteinExistence type="predicted"/>